<dbReference type="AlphaFoldDB" id="A0A422LEA2"/>
<dbReference type="InterPro" id="IPR050558">
    <property type="entry name" value="PTS_Sugar-Specific_Components"/>
</dbReference>
<keyword evidence="2" id="KW-0813">Transport</keyword>
<dbReference type="PROSITE" id="PS00371">
    <property type="entry name" value="PTS_EIIA_TYPE_1_HIS"/>
    <property type="match status" value="1"/>
</dbReference>
<comment type="catalytic activity">
    <reaction evidence="13">
        <text>N(pros)-phospho-L-histidyl-[protein](out) + sucrose = sucrose 6(G)-phosphate(in) + L-histidyl-[protein]</text>
        <dbReference type="Rhea" id="RHEA:49236"/>
        <dbReference type="Rhea" id="RHEA-COMP:9745"/>
        <dbReference type="Rhea" id="RHEA-COMP:9746"/>
        <dbReference type="ChEBI" id="CHEBI:17992"/>
        <dbReference type="ChEBI" id="CHEBI:29979"/>
        <dbReference type="ChEBI" id="CHEBI:64837"/>
        <dbReference type="ChEBI" id="CHEBI:91002"/>
        <dbReference type="EC" id="2.7.1.211"/>
    </reaction>
</comment>
<dbReference type="FunFam" id="3.30.1360.60:FF:000001">
    <property type="entry name" value="PTS system glucose-specific IIBC component PtsG"/>
    <property type="match status" value="1"/>
</dbReference>
<dbReference type="CDD" id="cd00212">
    <property type="entry name" value="PTS_IIB_glc"/>
    <property type="match status" value="1"/>
</dbReference>
<dbReference type="PROSITE" id="PS51098">
    <property type="entry name" value="PTS_EIIB_TYPE_1"/>
    <property type="match status" value="1"/>
</dbReference>
<dbReference type="GO" id="GO:0015771">
    <property type="term" value="P:trehalose transport"/>
    <property type="evidence" value="ECO:0007669"/>
    <property type="project" value="TreeGrafter"/>
</dbReference>
<dbReference type="PROSITE" id="PS51103">
    <property type="entry name" value="PTS_EIIC_TYPE_1"/>
    <property type="match status" value="1"/>
</dbReference>
<feature type="active site" description="Phosphocysteine intermediate; for EIIB activity" evidence="16">
    <location>
        <position position="198"/>
    </location>
</feature>
<evidence type="ECO:0000256" key="3">
    <source>
        <dbReference type="ARBA" id="ARBA00022475"/>
    </source>
</evidence>
<dbReference type="PROSITE" id="PS51093">
    <property type="entry name" value="PTS_EIIA_TYPE_1"/>
    <property type="match status" value="1"/>
</dbReference>
<evidence type="ECO:0000256" key="8">
    <source>
        <dbReference type="ARBA" id="ARBA00022777"/>
    </source>
</evidence>
<reference evidence="21" key="1">
    <citation type="submission" date="2023-06" db="EMBL/GenBank/DDBJ databases">
        <title>Draft Genome Sequences of lactic acid bacteria strains isolated from fermented milk products.</title>
        <authorList>
            <person name="Elcheninov A.G."/>
            <person name="Klyukina A."/>
            <person name="Zayulina K.S."/>
            <person name="Gavirova L.A."/>
            <person name="Shcherbakova P.A."/>
            <person name="Shestakov A.I."/>
            <person name="Kublanov I.V."/>
            <person name="Kochetkova T.V."/>
        </authorList>
    </citation>
    <scope>NUCLEOTIDE SEQUENCE</scope>
    <source>
        <strain evidence="21">TOM.1374</strain>
    </source>
</reference>
<evidence type="ECO:0000313" key="22">
    <source>
        <dbReference type="Proteomes" id="UP001231451"/>
    </source>
</evidence>
<dbReference type="PROSITE" id="PS01035">
    <property type="entry name" value="PTS_EIIB_TYPE_1_CYS"/>
    <property type="match status" value="1"/>
</dbReference>
<keyword evidence="5" id="KW-0808">Transferase</keyword>
<evidence type="ECO:0000256" key="15">
    <source>
        <dbReference type="ARBA" id="ARBA00081008"/>
    </source>
</evidence>
<feature type="transmembrane region" description="Helical" evidence="17">
    <location>
        <begin position="400"/>
        <end position="422"/>
    </location>
</feature>
<evidence type="ECO:0000256" key="16">
    <source>
        <dbReference type="PROSITE-ProRule" id="PRU00421"/>
    </source>
</evidence>
<keyword evidence="3" id="KW-1003">Cell membrane</keyword>
<feature type="transmembrane region" description="Helical" evidence="17">
    <location>
        <begin position="485"/>
        <end position="507"/>
    </location>
</feature>
<evidence type="ECO:0000256" key="6">
    <source>
        <dbReference type="ARBA" id="ARBA00022683"/>
    </source>
</evidence>
<evidence type="ECO:0000256" key="7">
    <source>
        <dbReference type="ARBA" id="ARBA00022692"/>
    </source>
</evidence>
<dbReference type="Gene3D" id="2.70.70.10">
    <property type="entry name" value="Glucose Permease (Domain IIA)"/>
    <property type="match status" value="1"/>
</dbReference>
<dbReference type="GO" id="GO:0090589">
    <property type="term" value="F:protein-phosphocysteine-trehalose phosphotransferase system transporter activity"/>
    <property type="evidence" value="ECO:0007669"/>
    <property type="project" value="TreeGrafter"/>
</dbReference>
<comment type="function">
    <text evidence="12">The phosphoenolpyruvate-dependent sugar phosphotransferase system (sugar PTS), a major carbohydrate active transport system, catalyzes the phosphorylation of incoming sugar substrates concomitantly with their translocation across the cell membrane. This system is involved in sucrose transport.</text>
</comment>
<dbReference type="GO" id="GO:0009401">
    <property type="term" value="P:phosphoenolpyruvate-dependent sugar phosphotransferase system"/>
    <property type="evidence" value="ECO:0007669"/>
    <property type="project" value="UniProtKB-KW"/>
</dbReference>
<comment type="subcellular location">
    <subcellularLocation>
        <location evidence="1">Cell membrane</location>
        <topology evidence="1">Multi-pass membrane protein</topology>
    </subcellularLocation>
</comment>
<dbReference type="NCBIfam" id="TIGR00830">
    <property type="entry name" value="PTBA"/>
    <property type="match status" value="1"/>
</dbReference>
<organism evidence="21 22">
    <name type="scientific">Lacticaseibacillus paracasei</name>
    <name type="common">Lactobacillus paracasei</name>
    <dbReference type="NCBI Taxonomy" id="1597"/>
    <lineage>
        <taxon>Bacteria</taxon>
        <taxon>Bacillati</taxon>
        <taxon>Bacillota</taxon>
        <taxon>Bacilli</taxon>
        <taxon>Lactobacillales</taxon>
        <taxon>Lactobacillaceae</taxon>
        <taxon>Lacticaseibacillus</taxon>
    </lineage>
</organism>
<dbReference type="InterPro" id="IPR013013">
    <property type="entry name" value="PTS_EIIC_1"/>
</dbReference>
<evidence type="ECO:0000259" key="19">
    <source>
        <dbReference type="PROSITE" id="PS51098"/>
    </source>
</evidence>
<evidence type="ECO:0000256" key="17">
    <source>
        <dbReference type="SAM" id="Phobius"/>
    </source>
</evidence>
<name>A0A422LEA2_LACPA</name>
<evidence type="ECO:0000256" key="9">
    <source>
        <dbReference type="ARBA" id="ARBA00022989"/>
    </source>
</evidence>
<keyword evidence="10 17" id="KW-0472">Membrane</keyword>
<feature type="transmembrane region" description="Helical" evidence="17">
    <location>
        <begin position="578"/>
        <end position="603"/>
    </location>
</feature>
<accession>A0A422LEA2</accession>
<dbReference type="SUPFAM" id="SSF51261">
    <property type="entry name" value="Duplicated hybrid motif"/>
    <property type="match status" value="1"/>
</dbReference>
<evidence type="ECO:0000256" key="10">
    <source>
        <dbReference type="ARBA" id="ARBA00023136"/>
    </source>
</evidence>
<dbReference type="InterPro" id="IPR001127">
    <property type="entry name" value="PTS_EIIA_1_perm"/>
</dbReference>
<keyword evidence="4" id="KW-0762">Sugar transport</keyword>
<dbReference type="SUPFAM" id="SSF55604">
    <property type="entry name" value="Glucose permease domain IIB"/>
    <property type="match status" value="1"/>
</dbReference>
<dbReference type="Gene3D" id="3.30.1360.60">
    <property type="entry name" value="Glucose permease domain IIB"/>
    <property type="match status" value="1"/>
</dbReference>
<dbReference type="PANTHER" id="PTHR30175:SF1">
    <property type="entry name" value="PTS SYSTEM ARBUTIN-, CELLOBIOSE-, AND SALICIN-SPECIFIC EIIBC COMPONENT-RELATED"/>
    <property type="match status" value="1"/>
</dbReference>
<evidence type="ECO:0000256" key="13">
    <source>
        <dbReference type="ARBA" id="ARBA00048931"/>
    </source>
</evidence>
<feature type="transmembrane region" description="Helical" evidence="17">
    <location>
        <begin position="330"/>
        <end position="353"/>
    </location>
</feature>
<dbReference type="GO" id="GO:0008982">
    <property type="term" value="F:protein-N(PI)-phosphohistidine-sugar phosphotransferase activity"/>
    <property type="evidence" value="ECO:0007669"/>
    <property type="project" value="InterPro"/>
</dbReference>
<dbReference type="InterPro" id="IPR003352">
    <property type="entry name" value="PTS_EIIC"/>
</dbReference>
<dbReference type="GO" id="GO:0016301">
    <property type="term" value="F:kinase activity"/>
    <property type="evidence" value="ECO:0007669"/>
    <property type="project" value="UniProtKB-KW"/>
</dbReference>
<evidence type="ECO:0000256" key="5">
    <source>
        <dbReference type="ARBA" id="ARBA00022679"/>
    </source>
</evidence>
<evidence type="ECO:0000256" key="14">
    <source>
        <dbReference type="ARBA" id="ARBA00074554"/>
    </source>
</evidence>
<feature type="transmembrane region" description="Helical" evidence="17">
    <location>
        <begin position="288"/>
        <end position="310"/>
    </location>
</feature>
<dbReference type="InterPro" id="IPR001996">
    <property type="entry name" value="PTS_IIB_1"/>
</dbReference>
<feature type="transmembrane region" description="Helical" evidence="17">
    <location>
        <begin position="551"/>
        <end position="571"/>
    </location>
</feature>
<dbReference type="EMBL" id="JAUCBG010000024">
    <property type="protein sequence ID" value="MDM7455251.1"/>
    <property type="molecule type" value="Genomic_DNA"/>
</dbReference>
<keyword evidence="9 17" id="KW-1133">Transmembrane helix</keyword>
<dbReference type="Pfam" id="PF00367">
    <property type="entry name" value="PTS_EIIB"/>
    <property type="match status" value="1"/>
</dbReference>
<dbReference type="FunFam" id="2.70.70.10:FF:000001">
    <property type="entry name" value="PTS system glucose-specific IIA component"/>
    <property type="match status" value="1"/>
</dbReference>
<evidence type="ECO:0000256" key="12">
    <source>
        <dbReference type="ARBA" id="ARBA00045139"/>
    </source>
</evidence>
<gene>
    <name evidence="21" type="ORF">QUF16_12905</name>
</gene>
<comment type="caution">
    <text evidence="21">The sequence shown here is derived from an EMBL/GenBank/DDBJ whole genome shotgun (WGS) entry which is preliminary data.</text>
</comment>
<feature type="domain" description="PTS EIIA type-1" evidence="18">
    <location>
        <begin position="25"/>
        <end position="129"/>
    </location>
</feature>
<dbReference type="Proteomes" id="UP001231451">
    <property type="component" value="Unassembled WGS sequence"/>
</dbReference>
<feature type="transmembrane region" description="Helical" evidence="17">
    <location>
        <begin position="519"/>
        <end position="539"/>
    </location>
</feature>
<feature type="domain" description="PTS EIIB type-1" evidence="19">
    <location>
        <begin position="176"/>
        <end position="258"/>
    </location>
</feature>
<dbReference type="EC" id="2.7.1.211" evidence="11"/>
<dbReference type="InterPro" id="IPR018113">
    <property type="entry name" value="PTrfase_EIIB_Cys"/>
</dbReference>
<dbReference type="GO" id="GO:0005886">
    <property type="term" value="C:plasma membrane"/>
    <property type="evidence" value="ECO:0007669"/>
    <property type="project" value="UniProtKB-SubCell"/>
</dbReference>
<evidence type="ECO:0000256" key="11">
    <source>
        <dbReference type="ARBA" id="ARBA00044053"/>
    </source>
</evidence>
<feature type="transmembrane region" description="Helical" evidence="17">
    <location>
        <begin position="626"/>
        <end position="647"/>
    </location>
</feature>
<feature type="domain" description="PTS EIIC type-1" evidence="20">
    <location>
        <begin position="291"/>
        <end position="662"/>
    </location>
</feature>
<evidence type="ECO:0000256" key="2">
    <source>
        <dbReference type="ARBA" id="ARBA00022448"/>
    </source>
</evidence>
<dbReference type="InterPro" id="IPR036878">
    <property type="entry name" value="Glu_permease_IIB"/>
</dbReference>
<evidence type="ECO:0000259" key="18">
    <source>
        <dbReference type="PROSITE" id="PS51093"/>
    </source>
</evidence>
<feature type="transmembrane region" description="Helical" evidence="17">
    <location>
        <begin position="360"/>
        <end position="380"/>
    </location>
</feature>
<feature type="transmembrane region" description="Helical" evidence="17">
    <location>
        <begin position="443"/>
        <end position="465"/>
    </location>
</feature>
<evidence type="ECO:0000259" key="20">
    <source>
        <dbReference type="PROSITE" id="PS51103"/>
    </source>
</evidence>
<keyword evidence="7 17" id="KW-0812">Transmembrane</keyword>
<dbReference type="RefSeq" id="WP_031547179.1">
    <property type="nucleotide sequence ID" value="NZ_JAUCBE010000022.1"/>
</dbReference>
<evidence type="ECO:0000256" key="1">
    <source>
        <dbReference type="ARBA" id="ARBA00004651"/>
    </source>
</evidence>
<keyword evidence="6" id="KW-0598">Phosphotransferase system</keyword>
<dbReference type="InterPro" id="IPR011055">
    <property type="entry name" value="Dup_hybrid_motif"/>
</dbReference>
<dbReference type="Pfam" id="PF02378">
    <property type="entry name" value="PTS_EIIC"/>
    <property type="match status" value="1"/>
</dbReference>
<protein>
    <recommendedName>
        <fullName evidence="14">PTS system sucrose-specific EIIBCA component</fullName>
        <ecNumber evidence="11">2.7.1.211</ecNumber>
    </recommendedName>
    <alternativeName>
        <fullName evidence="15">EIIBCA-Scr</fullName>
    </alternativeName>
</protein>
<sequence>MADEKKLHILAPVSGLAMAITDVSDPVFSQKMMGDGFGIEPSDSQIAAPIDGRIMMIADTKHAIGIKADDGAELLIHLGIDTVELKGAPFEIDTAMDAKVKAGDVIGSMDLDAIKKAGKKTTVIVAITNTNDVVDHLDVTPGEVKVGEEVAVMTPKAAAATSTAVATPNKKESKYAATARQIIADVGGAQNVNSLIHCITRLRFYLKDEQKPDDDTVRNIPGVIDVARANGQYQVVIGQAVTDVYDEVIKQLGPGYSNAEGTAEAIKETQAEAKDTSFWGTIKRWTQALIGTITGSMIPVIGLLAASGMLKGVLNIMTTWFHLSTTDPTYVIINAMGDAAFYFLPVIVGFTAAQKLGSDPVIVGIIGAFLIYPSIAKIATAGKVSGTLLGMGVNASFFGLPVHIANYTYSIFPMIFAAWMAAKLEPWIKSWMPLVLRMIFTPLVEIFLVGMTVVLVVGPLITVLSGAITSGIQALLSLTPMISDAIIAGLYQVLVIFGLHWAVIPIITAQLSSAHPESVLNGIVSISMIAQGAGALAVWVKTKHNPALKGLSISAFISACCGITEPAMYGVNLKYGRVFVFASIGAAIGGVVNGLLGVSMYGFTGSFIGFPSFAAPGWAHNPGNFAGFWIASVVTLVAAFLLVYFFGYKDADANAAKAAPKKKRLGKTVE</sequence>
<evidence type="ECO:0000313" key="21">
    <source>
        <dbReference type="EMBL" id="MDM7455251.1"/>
    </source>
</evidence>
<dbReference type="PANTHER" id="PTHR30175">
    <property type="entry name" value="PHOSPHOTRANSFERASE SYSTEM TRANSPORT PROTEIN"/>
    <property type="match status" value="1"/>
</dbReference>
<evidence type="ECO:0000256" key="4">
    <source>
        <dbReference type="ARBA" id="ARBA00022597"/>
    </source>
</evidence>
<proteinExistence type="predicted"/>
<dbReference type="Pfam" id="PF00358">
    <property type="entry name" value="PTS_EIIA_1"/>
    <property type="match status" value="1"/>
</dbReference>
<keyword evidence="8" id="KW-0418">Kinase</keyword>